<gene>
    <name evidence="2" type="ORF">ABIF29_003813</name>
</gene>
<dbReference type="Gene3D" id="3.30.420.240">
    <property type="match status" value="1"/>
</dbReference>
<dbReference type="RefSeq" id="WP_075968433.1">
    <property type="nucleotide sequence ID" value="NZ_CP126026.1"/>
</dbReference>
<organism evidence="2 3">
    <name type="scientific">Bradyrhizobium elkanii</name>
    <dbReference type="NCBI Taxonomy" id="29448"/>
    <lineage>
        <taxon>Bacteria</taxon>
        <taxon>Pseudomonadati</taxon>
        <taxon>Pseudomonadota</taxon>
        <taxon>Alphaproteobacteria</taxon>
        <taxon>Hyphomicrobiales</taxon>
        <taxon>Nitrobacteraceae</taxon>
        <taxon>Bradyrhizobium</taxon>
    </lineage>
</organism>
<accession>A0ABV4F1P3</accession>
<comment type="caution">
    <text evidence="2">The sequence shown here is derived from an EMBL/GenBank/DDBJ whole genome shotgun (WGS) entry which is preliminary data.</text>
</comment>
<dbReference type="Gene3D" id="3.40.50.300">
    <property type="entry name" value="P-loop containing nucleotide triphosphate hydrolases"/>
    <property type="match status" value="1"/>
</dbReference>
<dbReference type="InterPro" id="IPR027417">
    <property type="entry name" value="P-loop_NTPase"/>
</dbReference>
<evidence type="ECO:0000256" key="1">
    <source>
        <dbReference type="SAM" id="MobiDB-lite"/>
    </source>
</evidence>
<evidence type="ECO:0000313" key="3">
    <source>
        <dbReference type="Proteomes" id="UP001565471"/>
    </source>
</evidence>
<evidence type="ECO:0000313" key="2">
    <source>
        <dbReference type="EMBL" id="MEY9317014.1"/>
    </source>
</evidence>
<protein>
    <recommendedName>
        <fullName evidence="4">Terminase large subunit gp17-like C-terminal domain-containing protein</fullName>
    </recommendedName>
</protein>
<keyword evidence="3" id="KW-1185">Reference proteome</keyword>
<sequence>MNALEQISATLDHFERLDGDLEYFAETHLKIRPKAGGLVPFAFNPVQRKLHAIIEEQRAKTGMVRVVVLKARQEGVSTYVAGRYYHKTIRNPGFLTAIVAHEKPASRNLFNLVKRFHDHMPDDLRPATGASNAEELKFANIDSGYLVSVATEDGAGRSSTAQALHASEAAFWVNLKEQLAALMETVPDLPDTEIIVETTGNQFGDEFHQFWCKALAGENSFKAVFLPWSEDPTYRRAVPDDFEMTGEEKQLAELHGLDAEQIYWRRCKIADKGDTNYFKREYPLTPDEAFLASNFDSFIPHDLVLRARKSAVTKGTGPLILGVDPARFGADSTAIAWRRGSCIEKIEKRHGLDTMQVAGWVASIMRDEKPAKVNIDVGGLGAGIYDRLVEQGYGGSFGSGILNSVNFGSKPIEPPPLDDSGKPSGGPANRRAEMWSNLKDALAGSHFSLPDSDSLQSDLTGPGYKYTSDGRLVLESKDEMKKRGMPSPDEGDAVALCFSEPGGAPVVSNSSFNRVLAYPDMGYA</sequence>
<dbReference type="Proteomes" id="UP001565471">
    <property type="component" value="Unassembled WGS sequence"/>
</dbReference>
<name>A0ABV4F1P3_BRAEL</name>
<dbReference type="EMBL" id="JBGBZA010000002">
    <property type="protein sequence ID" value="MEY9317014.1"/>
    <property type="molecule type" value="Genomic_DNA"/>
</dbReference>
<reference evidence="2 3" key="1">
    <citation type="submission" date="2024-07" db="EMBL/GenBank/DDBJ databases">
        <title>Genomic Encyclopedia of Type Strains, Phase V (KMG-V): Genome sequencing to study the core and pangenomes of soil and plant-associated prokaryotes.</title>
        <authorList>
            <person name="Whitman W."/>
        </authorList>
    </citation>
    <scope>NUCLEOTIDE SEQUENCE [LARGE SCALE GENOMIC DNA]</scope>
    <source>
        <strain evidence="2 3">USDA 415</strain>
    </source>
</reference>
<feature type="region of interest" description="Disordered" evidence="1">
    <location>
        <begin position="409"/>
        <end position="431"/>
    </location>
</feature>
<evidence type="ECO:0008006" key="4">
    <source>
        <dbReference type="Google" id="ProtNLM"/>
    </source>
</evidence>
<proteinExistence type="predicted"/>